<feature type="compositionally biased region" description="Basic and acidic residues" evidence="1">
    <location>
        <begin position="109"/>
        <end position="133"/>
    </location>
</feature>
<feature type="compositionally biased region" description="Basic and acidic residues" evidence="1">
    <location>
        <begin position="141"/>
        <end position="172"/>
    </location>
</feature>
<reference evidence="2" key="1">
    <citation type="submission" date="2021-02" db="EMBL/GenBank/DDBJ databases">
        <authorList>
            <person name="Nowell W R."/>
        </authorList>
    </citation>
    <scope>NUCLEOTIDE SEQUENCE</scope>
</reference>
<comment type="caution">
    <text evidence="2">The sequence shown here is derived from an EMBL/GenBank/DDBJ whole genome shotgun (WGS) entry which is preliminary data.</text>
</comment>
<organism evidence="2 3">
    <name type="scientific">Adineta steineri</name>
    <dbReference type="NCBI Taxonomy" id="433720"/>
    <lineage>
        <taxon>Eukaryota</taxon>
        <taxon>Metazoa</taxon>
        <taxon>Spiralia</taxon>
        <taxon>Gnathifera</taxon>
        <taxon>Rotifera</taxon>
        <taxon>Eurotatoria</taxon>
        <taxon>Bdelloidea</taxon>
        <taxon>Adinetida</taxon>
        <taxon>Adinetidae</taxon>
        <taxon>Adineta</taxon>
    </lineage>
</organism>
<accession>A0A814IU80</accession>
<dbReference type="AlphaFoldDB" id="A0A814IU80"/>
<evidence type="ECO:0000313" key="3">
    <source>
        <dbReference type="Proteomes" id="UP000663891"/>
    </source>
</evidence>
<sequence length="281" mass="33784">MHLVYREYAPKIRGLVKVKALHEQVGSMENIAGQMKVNKEKVHQQIQQIKQRVDQLIHLITNTRITPSEIDDAYNELVSSIDREFRRLKQVLAEQEMKEEAERLKKIQSELENEKNKKSNEDKRSAQDKEEFQQRSALVQRQREEEQLKGKLTAEESRRQKERQAQEFAEDARLAEVNERERRDYDLARRLALETGTEADLPHLHRSRRPAVNSKYDLSKHSYAELRDIINTSCDIELLDACREEFHRRLKVYHAWKKIRHKEYIIKEYCHFIYFYIFCKY</sequence>
<dbReference type="CDD" id="cd21958">
    <property type="entry name" value="MyUb_Myo6"/>
    <property type="match status" value="1"/>
</dbReference>
<evidence type="ECO:0000256" key="1">
    <source>
        <dbReference type="SAM" id="MobiDB-lite"/>
    </source>
</evidence>
<evidence type="ECO:0000313" key="2">
    <source>
        <dbReference type="EMBL" id="CAF1028064.1"/>
    </source>
</evidence>
<protein>
    <submittedName>
        <fullName evidence="2">Uncharacterized protein</fullName>
    </submittedName>
</protein>
<dbReference type="OrthoDB" id="6108017at2759"/>
<dbReference type="Gene3D" id="6.10.220.10">
    <property type="match status" value="1"/>
</dbReference>
<gene>
    <name evidence="2" type="ORF">VCS650_LOCUS16172</name>
</gene>
<dbReference type="EMBL" id="CAJNON010000143">
    <property type="protein sequence ID" value="CAF1028064.1"/>
    <property type="molecule type" value="Genomic_DNA"/>
</dbReference>
<name>A0A814IU80_9BILA</name>
<feature type="region of interest" description="Disordered" evidence="1">
    <location>
        <begin position="109"/>
        <end position="172"/>
    </location>
</feature>
<proteinExistence type="predicted"/>
<dbReference type="Proteomes" id="UP000663891">
    <property type="component" value="Unassembled WGS sequence"/>
</dbReference>